<evidence type="ECO:0000256" key="4">
    <source>
        <dbReference type="ARBA" id="ARBA00023136"/>
    </source>
</evidence>
<feature type="transmembrane region" description="Helical" evidence="6">
    <location>
        <begin position="370"/>
        <end position="394"/>
    </location>
</feature>
<feature type="transmembrane region" description="Helical" evidence="6">
    <location>
        <begin position="340"/>
        <end position="364"/>
    </location>
</feature>
<reference evidence="7 9" key="1">
    <citation type="submission" date="2015-10" db="EMBL/GenBank/DDBJ databases">
        <title>The cercosporin biosynthetic gene cluster was horizontally transferred to several fungal lineages and shown to be expanded in Cercospora beticola based on microsynteny with recipient genomes.</title>
        <authorList>
            <person name="De Jonge R."/>
            <person name="Ebert M.K."/>
            <person name="Suttle J.C."/>
            <person name="Jurick Ii W.M."/>
            <person name="Secor G.A."/>
            <person name="Thomma B.P."/>
            <person name="Van De Peer Y."/>
            <person name="Bolton M.D."/>
        </authorList>
    </citation>
    <scope>NUCLEOTIDE SEQUENCE [LARGE SCALE GENOMIC DNA]</scope>
    <source>
        <strain evidence="7 9">09-40</strain>
    </source>
</reference>
<keyword evidence="4 6" id="KW-0472">Membrane</keyword>
<keyword evidence="3 6" id="KW-1133">Transmembrane helix</keyword>
<evidence type="ECO:0000313" key="10">
    <source>
        <dbReference type="Proteomes" id="UP001302367"/>
    </source>
</evidence>
<sequence length="536" mass="58407">MVAHSKDGIRARIMETARGDDIIEHSETSPLLRSNSTEGHNRKPVSRHALFRTPNAILLVMLAVVVLTSFGDQLGEVPLNRIYESVICYKYYETNDPSKIKLPRSALGPGAIGGVDELWCKKADEVQNDLAMLNGLLLFLNGIPGLLLAVPFGWAADRYGRWPFIMLNLFQIAAKLVWSQFVAWQWQIFDVRVMWAQSLFCLLGGGSPVISALFFVAIQDVVPEKDRASAFLRLGAANLSASLLMPPLAALLMRKSPWIPSIMGTVMFILAMLLYLLVPETLHYGKEEADSTQAEPDLAGSTPGPPDLAPTNPPISANVIVVYSDKFKATMAFLTRDYRVPLLILPFVAHILIAEIASLLLQYVSKRYSMTFSAATILITIRNGVTVLLLVVILPYLSTLAMTRFGLSSQRKDLYLARISQIFVAVGWLALAASPNIPVAGISLAISSLGQGAALLMRSFLSTIVPANEIARTYSVIAIVDTLGIMFGSPLLALLFEKGIGLPFVALGLSSALFAVLLFIVKVRKGEDEIMSDSSS</sequence>
<dbReference type="EMBL" id="LKMD01000100">
    <property type="protein sequence ID" value="PIB00595.1"/>
    <property type="molecule type" value="Genomic_DNA"/>
</dbReference>
<dbReference type="AlphaFoldDB" id="A0A2G5I731"/>
<dbReference type="InterPro" id="IPR011701">
    <property type="entry name" value="MFS"/>
</dbReference>
<evidence type="ECO:0000313" key="9">
    <source>
        <dbReference type="Proteomes" id="UP000230605"/>
    </source>
</evidence>
<gene>
    <name evidence="7" type="ORF">CB0940_00076</name>
    <name evidence="8" type="ORF">RHO25_000078</name>
</gene>
<evidence type="ECO:0000256" key="2">
    <source>
        <dbReference type="ARBA" id="ARBA00022692"/>
    </source>
</evidence>
<feature type="transmembrane region" description="Helical" evidence="6">
    <location>
        <begin position="230"/>
        <end position="252"/>
    </location>
</feature>
<feature type="region of interest" description="Disordered" evidence="5">
    <location>
        <begin position="24"/>
        <end position="44"/>
    </location>
</feature>
<dbReference type="Proteomes" id="UP001302367">
    <property type="component" value="Chromosome 1"/>
</dbReference>
<keyword evidence="2 6" id="KW-0812">Transmembrane</keyword>
<dbReference type="OrthoDB" id="194139at2759"/>
<dbReference type="Gene3D" id="1.20.1250.20">
    <property type="entry name" value="MFS general substrate transporter like domains"/>
    <property type="match status" value="1"/>
</dbReference>
<evidence type="ECO:0000256" key="5">
    <source>
        <dbReference type="SAM" id="MobiDB-lite"/>
    </source>
</evidence>
<comment type="subcellular location">
    <subcellularLocation>
        <location evidence="1">Membrane</location>
        <topology evidence="1">Multi-pass membrane protein</topology>
    </subcellularLocation>
</comment>
<evidence type="ECO:0000256" key="3">
    <source>
        <dbReference type="ARBA" id="ARBA00022989"/>
    </source>
</evidence>
<dbReference type="EMBL" id="CP134184">
    <property type="protein sequence ID" value="WPA95479.1"/>
    <property type="molecule type" value="Genomic_DNA"/>
</dbReference>
<feature type="transmembrane region" description="Helical" evidence="6">
    <location>
        <begin position="131"/>
        <end position="152"/>
    </location>
</feature>
<evidence type="ECO:0000313" key="7">
    <source>
        <dbReference type="EMBL" id="PIB00595.1"/>
    </source>
</evidence>
<proteinExistence type="predicted"/>
<feature type="transmembrane region" description="Helical" evidence="6">
    <location>
        <begin position="473"/>
        <end position="496"/>
    </location>
</feature>
<accession>A0A2G5I731</accession>
<feature type="transmembrane region" description="Helical" evidence="6">
    <location>
        <begin position="49"/>
        <end position="70"/>
    </location>
</feature>
<dbReference type="InterPro" id="IPR036259">
    <property type="entry name" value="MFS_trans_sf"/>
</dbReference>
<evidence type="ECO:0000256" key="6">
    <source>
        <dbReference type="SAM" id="Phobius"/>
    </source>
</evidence>
<feature type="transmembrane region" description="Helical" evidence="6">
    <location>
        <begin position="258"/>
        <end position="278"/>
    </location>
</feature>
<feature type="transmembrane region" description="Helical" evidence="6">
    <location>
        <begin position="195"/>
        <end position="218"/>
    </location>
</feature>
<evidence type="ECO:0000313" key="8">
    <source>
        <dbReference type="EMBL" id="WPA95479.1"/>
    </source>
</evidence>
<feature type="transmembrane region" description="Helical" evidence="6">
    <location>
        <begin position="439"/>
        <end position="461"/>
    </location>
</feature>
<protein>
    <recommendedName>
        <fullName evidence="11">Major facilitator superfamily (MFS) profile domain-containing protein</fullName>
    </recommendedName>
</protein>
<keyword evidence="10" id="KW-1185">Reference proteome</keyword>
<dbReference type="Proteomes" id="UP000230605">
    <property type="component" value="Chromosome 1"/>
</dbReference>
<dbReference type="GO" id="GO:0022857">
    <property type="term" value="F:transmembrane transporter activity"/>
    <property type="evidence" value="ECO:0007669"/>
    <property type="project" value="InterPro"/>
</dbReference>
<feature type="compositionally biased region" description="Polar residues" evidence="5">
    <location>
        <begin position="28"/>
        <end position="38"/>
    </location>
</feature>
<dbReference type="GO" id="GO:0016020">
    <property type="term" value="C:membrane"/>
    <property type="evidence" value="ECO:0007669"/>
    <property type="project" value="UniProtKB-SubCell"/>
</dbReference>
<feature type="transmembrane region" description="Helical" evidence="6">
    <location>
        <begin position="502"/>
        <end position="521"/>
    </location>
</feature>
<reference evidence="8 10" key="2">
    <citation type="submission" date="2023-09" db="EMBL/GenBank/DDBJ databases">
        <title>Complete-Gapless Cercospora beticola genome.</title>
        <authorList>
            <person name="Wyatt N.A."/>
            <person name="Spanner R.E."/>
            <person name="Bolton M.D."/>
        </authorList>
    </citation>
    <scope>NUCLEOTIDE SEQUENCE [LARGE SCALE GENOMIC DNA]</scope>
    <source>
        <strain evidence="8">Cb09-40</strain>
    </source>
</reference>
<feature type="transmembrane region" description="Helical" evidence="6">
    <location>
        <begin position="164"/>
        <end position="183"/>
    </location>
</feature>
<dbReference type="Pfam" id="PF07690">
    <property type="entry name" value="MFS_1"/>
    <property type="match status" value="1"/>
</dbReference>
<name>A0A2G5I731_CERBT</name>
<feature type="transmembrane region" description="Helical" evidence="6">
    <location>
        <begin position="415"/>
        <end position="433"/>
    </location>
</feature>
<organism evidence="7 9">
    <name type="scientific">Cercospora beticola</name>
    <name type="common">Sugarbeet leaf spot fungus</name>
    <dbReference type="NCBI Taxonomy" id="122368"/>
    <lineage>
        <taxon>Eukaryota</taxon>
        <taxon>Fungi</taxon>
        <taxon>Dikarya</taxon>
        <taxon>Ascomycota</taxon>
        <taxon>Pezizomycotina</taxon>
        <taxon>Dothideomycetes</taxon>
        <taxon>Dothideomycetidae</taxon>
        <taxon>Mycosphaerellales</taxon>
        <taxon>Mycosphaerellaceae</taxon>
        <taxon>Cercospora</taxon>
    </lineage>
</organism>
<dbReference type="PANTHER" id="PTHR23507">
    <property type="entry name" value="ZGC:174356"/>
    <property type="match status" value="1"/>
</dbReference>
<evidence type="ECO:0000256" key="1">
    <source>
        <dbReference type="ARBA" id="ARBA00004141"/>
    </source>
</evidence>
<dbReference type="SUPFAM" id="SSF103473">
    <property type="entry name" value="MFS general substrate transporter"/>
    <property type="match status" value="1"/>
</dbReference>
<dbReference type="PANTHER" id="PTHR23507:SF1">
    <property type="entry name" value="FI18259P1-RELATED"/>
    <property type="match status" value="1"/>
</dbReference>
<evidence type="ECO:0008006" key="11">
    <source>
        <dbReference type="Google" id="ProtNLM"/>
    </source>
</evidence>